<name>A0A511UYD0_9BACI</name>
<proteinExistence type="predicted"/>
<feature type="transmembrane region" description="Helical" evidence="1">
    <location>
        <begin position="246"/>
        <end position="266"/>
    </location>
</feature>
<evidence type="ECO:0008006" key="4">
    <source>
        <dbReference type="Google" id="ProtNLM"/>
    </source>
</evidence>
<evidence type="ECO:0000313" key="2">
    <source>
        <dbReference type="EMBL" id="GEN31630.1"/>
    </source>
</evidence>
<accession>A0A511UYD0</accession>
<keyword evidence="1" id="KW-1133">Transmembrane helix</keyword>
<keyword evidence="1" id="KW-0812">Transmembrane</keyword>
<keyword evidence="1" id="KW-0472">Membrane</keyword>
<feature type="transmembrane region" description="Helical" evidence="1">
    <location>
        <begin position="173"/>
        <end position="201"/>
    </location>
</feature>
<evidence type="ECO:0000256" key="1">
    <source>
        <dbReference type="SAM" id="Phobius"/>
    </source>
</evidence>
<dbReference type="GO" id="GO:0005886">
    <property type="term" value="C:plasma membrane"/>
    <property type="evidence" value="ECO:0007669"/>
    <property type="project" value="UniProtKB-SubCell"/>
</dbReference>
<dbReference type="PANTHER" id="PTHR43471">
    <property type="entry name" value="ABC TRANSPORTER PERMEASE"/>
    <property type="match status" value="1"/>
</dbReference>
<feature type="transmembrane region" description="Helical" evidence="1">
    <location>
        <begin position="138"/>
        <end position="161"/>
    </location>
</feature>
<dbReference type="Pfam" id="PF12679">
    <property type="entry name" value="ABC2_membrane_2"/>
    <property type="match status" value="1"/>
</dbReference>
<feature type="transmembrane region" description="Helical" evidence="1">
    <location>
        <begin position="18"/>
        <end position="37"/>
    </location>
</feature>
<keyword evidence="3" id="KW-1185">Reference proteome</keyword>
<dbReference type="OrthoDB" id="2680264at2"/>
<protein>
    <recommendedName>
        <fullName evidence="4">ABC transporter permease</fullName>
    </recommendedName>
</protein>
<feature type="transmembrane region" description="Helical" evidence="1">
    <location>
        <begin position="57"/>
        <end position="76"/>
    </location>
</feature>
<dbReference type="RefSeq" id="WP_146937996.1">
    <property type="nucleotide sequence ID" value="NZ_BJXW01000021.1"/>
</dbReference>
<dbReference type="EMBL" id="BJXW01000021">
    <property type="protein sequence ID" value="GEN31630.1"/>
    <property type="molecule type" value="Genomic_DNA"/>
</dbReference>
<dbReference type="GO" id="GO:0140359">
    <property type="term" value="F:ABC-type transporter activity"/>
    <property type="evidence" value="ECO:0007669"/>
    <property type="project" value="InterPro"/>
</dbReference>
<sequence>MHIITVAKREIKLGFRNSWTYSFLILFTLFTMAILLLQSGVQSAEGYTDMTGTMMNMTLYLLPLLTLLLGSVSVAIEKENGHWGLLSTYALTRMSFLWGKWIGLAINLLTVLAFSFGVTGCIAFFFGKPLSLSTLIFFWIFSSVLVLIYLGIAIAIGALVNNRWQALIGSISIWFITVIIWPLLFISILSILPYSMLYTIIEVSTFMNPAELVRIFAMMKIGAGSVFGPEYNQWVTWVNSSFGTPVFIVVVIIWITVTIGLGALIWERRDQRE</sequence>
<dbReference type="Proteomes" id="UP000321491">
    <property type="component" value="Unassembled WGS sequence"/>
</dbReference>
<reference evidence="2 3" key="1">
    <citation type="submission" date="2019-07" db="EMBL/GenBank/DDBJ databases">
        <title>Whole genome shotgun sequence of Cerasibacillus quisquiliarum NBRC 102429.</title>
        <authorList>
            <person name="Hosoyama A."/>
            <person name="Uohara A."/>
            <person name="Ohji S."/>
            <person name="Ichikawa N."/>
        </authorList>
    </citation>
    <scope>NUCLEOTIDE SEQUENCE [LARGE SCALE GENOMIC DNA]</scope>
    <source>
        <strain evidence="2 3">NBRC 102429</strain>
    </source>
</reference>
<feature type="transmembrane region" description="Helical" evidence="1">
    <location>
        <begin position="97"/>
        <end position="126"/>
    </location>
</feature>
<dbReference type="AlphaFoldDB" id="A0A511UYD0"/>
<organism evidence="2 3">
    <name type="scientific">Cerasibacillus quisquiliarum</name>
    <dbReference type="NCBI Taxonomy" id="227865"/>
    <lineage>
        <taxon>Bacteria</taxon>
        <taxon>Bacillati</taxon>
        <taxon>Bacillota</taxon>
        <taxon>Bacilli</taxon>
        <taxon>Bacillales</taxon>
        <taxon>Bacillaceae</taxon>
        <taxon>Cerasibacillus</taxon>
    </lineage>
</organism>
<dbReference type="PANTHER" id="PTHR43471:SF1">
    <property type="entry name" value="ABC TRANSPORTER PERMEASE PROTEIN NOSY-RELATED"/>
    <property type="match status" value="1"/>
</dbReference>
<gene>
    <name evidence="2" type="ORF">CQU01_18680</name>
</gene>
<comment type="caution">
    <text evidence="2">The sequence shown here is derived from an EMBL/GenBank/DDBJ whole genome shotgun (WGS) entry which is preliminary data.</text>
</comment>
<evidence type="ECO:0000313" key="3">
    <source>
        <dbReference type="Proteomes" id="UP000321491"/>
    </source>
</evidence>